<gene>
    <name evidence="2" type="ORF">SAMN06265795_10783</name>
</gene>
<dbReference type="EMBL" id="FZOT01000007">
    <property type="protein sequence ID" value="SNS82857.1"/>
    <property type="molecule type" value="Genomic_DNA"/>
</dbReference>
<evidence type="ECO:0000313" key="2">
    <source>
        <dbReference type="EMBL" id="SNS82857.1"/>
    </source>
</evidence>
<accession>A0A239HNC7</accession>
<dbReference type="OrthoDB" id="8775484at2"/>
<protein>
    <recommendedName>
        <fullName evidence="4">DUF1269 domain-containing protein</fullName>
    </recommendedName>
</protein>
<keyword evidence="1" id="KW-0472">Membrane</keyword>
<keyword evidence="1" id="KW-1133">Transmembrane helix</keyword>
<dbReference type="AlphaFoldDB" id="A0A239HNC7"/>
<evidence type="ECO:0000313" key="3">
    <source>
        <dbReference type="Proteomes" id="UP000198284"/>
    </source>
</evidence>
<reference evidence="2 3" key="1">
    <citation type="submission" date="2017-06" db="EMBL/GenBank/DDBJ databases">
        <authorList>
            <person name="Kim H.J."/>
            <person name="Triplett B.A."/>
        </authorList>
    </citation>
    <scope>NUCLEOTIDE SEQUENCE [LARGE SCALE GENOMIC DNA]</scope>
    <source>
        <strain evidence="2 3">U15</strain>
    </source>
</reference>
<name>A0A239HNC7_9BURK</name>
<feature type="transmembrane region" description="Helical" evidence="1">
    <location>
        <begin position="56"/>
        <end position="79"/>
    </location>
</feature>
<evidence type="ECO:0000256" key="1">
    <source>
        <dbReference type="SAM" id="Phobius"/>
    </source>
</evidence>
<dbReference type="RefSeq" id="WP_089399678.1">
    <property type="nucleotide sequence ID" value="NZ_FZOT01000007.1"/>
</dbReference>
<keyword evidence="3" id="KW-1185">Reference proteome</keyword>
<dbReference type="Proteomes" id="UP000198284">
    <property type="component" value="Unassembled WGS sequence"/>
</dbReference>
<evidence type="ECO:0008006" key="4">
    <source>
        <dbReference type="Google" id="ProtNLM"/>
    </source>
</evidence>
<feature type="transmembrane region" description="Helical" evidence="1">
    <location>
        <begin position="91"/>
        <end position="115"/>
    </location>
</feature>
<proteinExistence type="predicted"/>
<organism evidence="2 3">
    <name type="scientific">Noviherbaspirillum humi</name>
    <dbReference type="NCBI Taxonomy" id="1688639"/>
    <lineage>
        <taxon>Bacteria</taxon>
        <taxon>Pseudomonadati</taxon>
        <taxon>Pseudomonadota</taxon>
        <taxon>Betaproteobacteria</taxon>
        <taxon>Burkholderiales</taxon>
        <taxon>Oxalobacteraceae</taxon>
        <taxon>Noviherbaspirillum</taxon>
    </lineage>
</organism>
<sequence>MRHRLFYLYPEVAAARRARDLLLLNRIEDRRIHFLSRRESLPGFLRRASALQTTDVVHGAELGMLAGAIIGFGIGVSLADFPFFGTFVKGLIMLVSTLIGLVIGGWLAGMVAVFLPNSRIKALEPDLEQGRVLMIADVPARRVQEIEELLGRDSDARFAGEETHFPGIG</sequence>
<keyword evidence="1" id="KW-0812">Transmembrane</keyword>